<dbReference type="AlphaFoldDB" id="A0AAD9MZU4"/>
<accession>A0AAD9MZU4</accession>
<dbReference type="InterPro" id="IPR045860">
    <property type="entry name" value="Snake_toxin-like_sf"/>
</dbReference>
<evidence type="ECO:0000313" key="2">
    <source>
        <dbReference type="Proteomes" id="UP001208570"/>
    </source>
</evidence>
<organism evidence="1 2">
    <name type="scientific">Paralvinella palmiformis</name>
    <dbReference type="NCBI Taxonomy" id="53620"/>
    <lineage>
        <taxon>Eukaryota</taxon>
        <taxon>Metazoa</taxon>
        <taxon>Spiralia</taxon>
        <taxon>Lophotrochozoa</taxon>
        <taxon>Annelida</taxon>
        <taxon>Polychaeta</taxon>
        <taxon>Sedentaria</taxon>
        <taxon>Canalipalpata</taxon>
        <taxon>Terebellida</taxon>
        <taxon>Terebelliformia</taxon>
        <taxon>Alvinellidae</taxon>
        <taxon>Paralvinella</taxon>
    </lineage>
</organism>
<dbReference type="SUPFAM" id="SSF57302">
    <property type="entry name" value="Snake toxin-like"/>
    <property type="match status" value="1"/>
</dbReference>
<dbReference type="EMBL" id="JAODUP010000416">
    <property type="protein sequence ID" value="KAK2150248.1"/>
    <property type="molecule type" value="Genomic_DNA"/>
</dbReference>
<gene>
    <name evidence="1" type="ORF">LSH36_416g02068</name>
</gene>
<name>A0AAD9MZU4_9ANNE</name>
<keyword evidence="2" id="KW-1185">Reference proteome</keyword>
<comment type="caution">
    <text evidence="1">The sequence shown here is derived from an EMBL/GenBank/DDBJ whole genome shotgun (WGS) entry which is preliminary data.</text>
</comment>
<evidence type="ECO:0000313" key="1">
    <source>
        <dbReference type="EMBL" id="KAK2150248.1"/>
    </source>
</evidence>
<dbReference type="Proteomes" id="UP001208570">
    <property type="component" value="Unassembled WGS sequence"/>
</dbReference>
<sequence length="86" mass="10000">MNHSEALLCRSCYQKGKESDCHLTITCQENEMCYTQVDKYDNFGKRYTKNCMNKQTCVALQDLNDKRYCSWLPSSCLYCCDDGNVV</sequence>
<protein>
    <submittedName>
        <fullName evidence="1">Uncharacterized protein</fullName>
    </submittedName>
</protein>
<proteinExistence type="predicted"/>
<reference evidence="1" key="1">
    <citation type="journal article" date="2023" name="Mol. Biol. Evol.">
        <title>Third-Generation Sequencing Reveals the Adaptive Role of the Epigenome in Three Deep-Sea Polychaetes.</title>
        <authorList>
            <person name="Perez M."/>
            <person name="Aroh O."/>
            <person name="Sun Y."/>
            <person name="Lan Y."/>
            <person name="Juniper S.K."/>
            <person name="Young C.R."/>
            <person name="Angers B."/>
            <person name="Qian P.Y."/>
        </authorList>
    </citation>
    <scope>NUCLEOTIDE SEQUENCE</scope>
    <source>
        <strain evidence="1">P08H-3</strain>
    </source>
</reference>